<evidence type="ECO:0000313" key="2">
    <source>
        <dbReference type="Proteomes" id="UP000249842"/>
    </source>
</evidence>
<sequence>MVVEPVVEPGVAVVPAAPAPELGIELAPGLGLVEPSLTAPEGAAPGVIEPEVVEPEGLVPTPGVASLGLLAPGADPAAPDPVTSEPAVVLAAVLAVVPVEAPAAMSEPDHQLRAMRCLGEAFRYASSWAYGMGWDGPDIMAAEPCLAVCFLVAPIAEAAVSAMAAAPAASTNIFIAISLT</sequence>
<name>A0A328AWX2_9CAUL</name>
<dbReference type="EMBL" id="QFYP01000001">
    <property type="protein sequence ID" value="RAK58745.1"/>
    <property type="molecule type" value="Genomic_DNA"/>
</dbReference>
<organism evidence="1 2">
    <name type="scientific">Phenylobacterium hankyongense</name>
    <dbReference type="NCBI Taxonomy" id="1813876"/>
    <lineage>
        <taxon>Bacteria</taxon>
        <taxon>Pseudomonadati</taxon>
        <taxon>Pseudomonadota</taxon>
        <taxon>Alphaproteobacteria</taxon>
        <taxon>Caulobacterales</taxon>
        <taxon>Caulobacteraceae</taxon>
        <taxon>Phenylobacterium</taxon>
    </lineage>
</organism>
<proteinExistence type="predicted"/>
<protein>
    <submittedName>
        <fullName evidence="1">Uncharacterized protein</fullName>
    </submittedName>
</protein>
<gene>
    <name evidence="1" type="ORF">DJ021_02470</name>
</gene>
<accession>A0A328AWX2</accession>
<keyword evidence="2" id="KW-1185">Reference proteome</keyword>
<dbReference type="AlphaFoldDB" id="A0A328AWX2"/>
<comment type="caution">
    <text evidence="1">The sequence shown here is derived from an EMBL/GenBank/DDBJ whole genome shotgun (WGS) entry which is preliminary data.</text>
</comment>
<reference evidence="2" key="1">
    <citation type="submission" date="2018-05" db="EMBL/GenBank/DDBJ databases">
        <authorList>
            <person name="Li X."/>
        </authorList>
    </citation>
    <scope>NUCLEOTIDE SEQUENCE [LARGE SCALE GENOMIC DNA]</scope>
    <source>
        <strain evidence="2">HKS-05</strain>
    </source>
</reference>
<evidence type="ECO:0000313" key="1">
    <source>
        <dbReference type="EMBL" id="RAK58745.1"/>
    </source>
</evidence>
<dbReference type="Proteomes" id="UP000249842">
    <property type="component" value="Unassembled WGS sequence"/>
</dbReference>